<dbReference type="PANTHER" id="PTHR30349">
    <property type="entry name" value="PHAGE INTEGRASE-RELATED"/>
    <property type="match status" value="1"/>
</dbReference>
<keyword evidence="2" id="KW-0238">DNA-binding</keyword>
<dbReference type="Gene3D" id="1.10.150.130">
    <property type="match status" value="1"/>
</dbReference>
<dbReference type="AlphaFoldDB" id="A0A7K0JG14"/>
<evidence type="ECO:0000313" key="4">
    <source>
        <dbReference type="EMBL" id="MSS48840.1"/>
    </source>
</evidence>
<dbReference type="InterPro" id="IPR050090">
    <property type="entry name" value="Tyrosine_recombinase_XerCD"/>
</dbReference>
<protein>
    <submittedName>
        <fullName evidence="4">Site-specific integrase</fullName>
    </submittedName>
</protein>
<dbReference type="InterPro" id="IPR011010">
    <property type="entry name" value="DNA_brk_join_enz"/>
</dbReference>
<organism evidence="4 5">
    <name type="scientific">Phocaeicola vulgatus</name>
    <name type="common">Bacteroides vulgatus</name>
    <dbReference type="NCBI Taxonomy" id="821"/>
    <lineage>
        <taxon>Bacteria</taxon>
        <taxon>Pseudomonadati</taxon>
        <taxon>Bacteroidota</taxon>
        <taxon>Bacteroidia</taxon>
        <taxon>Bacteroidales</taxon>
        <taxon>Bacteroidaceae</taxon>
        <taxon>Phocaeicola</taxon>
    </lineage>
</organism>
<dbReference type="Proteomes" id="UP000460950">
    <property type="component" value="Unassembled WGS sequence"/>
</dbReference>
<dbReference type="Pfam" id="PF00589">
    <property type="entry name" value="Phage_integrase"/>
    <property type="match status" value="1"/>
</dbReference>
<name>A0A7K0JG14_PHOVU</name>
<dbReference type="GO" id="GO:0015074">
    <property type="term" value="P:DNA integration"/>
    <property type="evidence" value="ECO:0007669"/>
    <property type="project" value="InterPro"/>
</dbReference>
<keyword evidence="3" id="KW-0233">DNA recombination</keyword>
<comment type="caution">
    <text evidence="4">The sequence shown here is derived from an EMBL/GenBank/DDBJ whole genome shotgun (WGS) entry which is preliminary data.</text>
</comment>
<evidence type="ECO:0000256" key="1">
    <source>
        <dbReference type="ARBA" id="ARBA00008857"/>
    </source>
</evidence>
<proteinExistence type="inferred from homology"/>
<dbReference type="CDD" id="cd01185">
    <property type="entry name" value="INTN1_C_like"/>
    <property type="match status" value="1"/>
</dbReference>
<dbReference type="Pfam" id="PF17293">
    <property type="entry name" value="Arm-DNA-bind_5"/>
    <property type="match status" value="1"/>
</dbReference>
<evidence type="ECO:0000256" key="2">
    <source>
        <dbReference type="ARBA" id="ARBA00023125"/>
    </source>
</evidence>
<evidence type="ECO:0000256" key="3">
    <source>
        <dbReference type="ARBA" id="ARBA00023172"/>
    </source>
</evidence>
<sequence>MKSTFSTIFYLKRQAARKDGTVPVMGRITVDGTQTQFSCKITIDPKVWDTKSGRAIGRSAAAIEANRMLDNMRVSINKHYREIMDRDNYVTAEKVKNAFLGLEHRCHTLMQVFKQHNEDYKKQYEAGLKSKSSYMKYVNVYQHLEDFLYQRYHIKDIALKELTPAFITDFDMFLRTEKHCCNNTVWIYTCPLRTMVSIAINNEWLTRDPFREYEIKKEETTRGFLTKDEIRQLMDGKLKNAKQELYRDLFVFCIFTGLSFSDMRNLSEENIRTYFDEHLWISINRQKTGVQSNIRLLDIPKKILEKYRGLREDGKIFSVPHYTTCLYGIRAVAKRCGITKHLTWHMSRHTMATEICLTNGVPIETVSSILGHKNITTTQIYAKITKEKLNQDMENLSTRLGNIEEYVANAL</sequence>
<dbReference type="PROSITE" id="PS51898">
    <property type="entry name" value="TYR_RECOMBINASE"/>
    <property type="match status" value="1"/>
</dbReference>
<dbReference type="GO" id="GO:0003677">
    <property type="term" value="F:DNA binding"/>
    <property type="evidence" value="ECO:0007669"/>
    <property type="project" value="UniProtKB-KW"/>
</dbReference>
<comment type="similarity">
    <text evidence="1">Belongs to the 'phage' integrase family.</text>
</comment>
<accession>A0A7K0JG14</accession>
<dbReference type="InterPro" id="IPR013762">
    <property type="entry name" value="Integrase-like_cat_sf"/>
</dbReference>
<dbReference type="EMBL" id="VULU01000018">
    <property type="protein sequence ID" value="MSS48840.1"/>
    <property type="molecule type" value="Genomic_DNA"/>
</dbReference>
<dbReference type="PANTHER" id="PTHR30349:SF64">
    <property type="entry name" value="PROPHAGE INTEGRASE INTD-RELATED"/>
    <property type="match status" value="1"/>
</dbReference>
<dbReference type="Gene3D" id="1.10.443.10">
    <property type="entry name" value="Intergrase catalytic core"/>
    <property type="match status" value="1"/>
</dbReference>
<dbReference type="RefSeq" id="WP_154577401.1">
    <property type="nucleotide sequence ID" value="NZ_DAWEEQ010000069.1"/>
</dbReference>
<dbReference type="InterPro" id="IPR002104">
    <property type="entry name" value="Integrase_catalytic"/>
</dbReference>
<dbReference type="InterPro" id="IPR010998">
    <property type="entry name" value="Integrase_recombinase_N"/>
</dbReference>
<evidence type="ECO:0000313" key="5">
    <source>
        <dbReference type="Proteomes" id="UP000460950"/>
    </source>
</evidence>
<gene>
    <name evidence="4" type="ORF">FYJ30_11135</name>
</gene>
<dbReference type="SUPFAM" id="SSF56349">
    <property type="entry name" value="DNA breaking-rejoining enzymes"/>
    <property type="match status" value="1"/>
</dbReference>
<reference evidence="4 5" key="1">
    <citation type="submission" date="2019-09" db="EMBL/GenBank/DDBJ databases">
        <title>In-depth cultivation of the pig gut microbiome towards novel bacterial diversity and tailored functional studies.</title>
        <authorList>
            <person name="Wylensek D."/>
            <person name="Hitch T.C.A."/>
            <person name="Clavel T."/>
        </authorList>
    </citation>
    <scope>NUCLEOTIDE SEQUENCE [LARGE SCALE GENOMIC DNA]</scope>
    <source>
        <strain evidence="4 5">WCA-389-WT-3C</strain>
    </source>
</reference>
<dbReference type="Pfam" id="PF13102">
    <property type="entry name" value="Phage_int_SAM_5"/>
    <property type="match status" value="1"/>
</dbReference>
<dbReference type="InterPro" id="IPR035386">
    <property type="entry name" value="Arm-DNA-bind_5"/>
</dbReference>
<dbReference type="GO" id="GO:0006310">
    <property type="term" value="P:DNA recombination"/>
    <property type="evidence" value="ECO:0007669"/>
    <property type="project" value="UniProtKB-KW"/>
</dbReference>
<dbReference type="InterPro" id="IPR025269">
    <property type="entry name" value="SAM-like_dom"/>
</dbReference>